<keyword evidence="4" id="KW-0732">Signal</keyword>
<evidence type="ECO:0008006" key="7">
    <source>
        <dbReference type="Google" id="ProtNLM"/>
    </source>
</evidence>
<evidence type="ECO:0000313" key="5">
    <source>
        <dbReference type="EMBL" id="GAV29693.1"/>
    </source>
</evidence>
<dbReference type="Pfam" id="PF04185">
    <property type="entry name" value="Phosphoesterase"/>
    <property type="match status" value="1"/>
</dbReference>
<dbReference type="InterPro" id="IPR007312">
    <property type="entry name" value="Phosphoesterase"/>
</dbReference>
<dbReference type="Proteomes" id="UP000186136">
    <property type="component" value="Unassembled WGS sequence"/>
</dbReference>
<dbReference type="GO" id="GO:0016788">
    <property type="term" value="F:hydrolase activity, acting on ester bonds"/>
    <property type="evidence" value="ECO:0007669"/>
    <property type="project" value="InterPro"/>
</dbReference>
<feature type="region of interest" description="Disordered" evidence="2">
    <location>
        <begin position="418"/>
        <end position="443"/>
    </location>
</feature>
<keyword evidence="6" id="KW-1185">Reference proteome</keyword>
<dbReference type="EMBL" id="BDGI01000132">
    <property type="protein sequence ID" value="GAV29693.1"/>
    <property type="molecule type" value="Genomic_DNA"/>
</dbReference>
<name>A0A1Q2YJZ9_9ASCO</name>
<dbReference type="AlphaFoldDB" id="A0A1Q2YJZ9"/>
<dbReference type="FunFam" id="3.40.720.10:FF:000064">
    <property type="entry name" value="Probable acid phosphatase Pho610"/>
    <property type="match status" value="1"/>
</dbReference>
<reference evidence="5 6" key="1">
    <citation type="submission" date="2016-08" db="EMBL/GenBank/DDBJ databases">
        <title>Whole genome shotgun sequence of Pichia membranifaciens KS47-1.</title>
        <authorList>
            <person name="Konishi M."/>
            <person name="Ishida M."/>
            <person name="Arakawa T."/>
            <person name="Kato Y."/>
            <person name="Horiuchi J."/>
        </authorList>
    </citation>
    <scope>NUCLEOTIDE SEQUENCE [LARGE SCALE GENOMIC DNA]</scope>
    <source>
        <strain evidence="5 6">KS47-1</strain>
    </source>
</reference>
<dbReference type="OrthoDB" id="5135119at2759"/>
<dbReference type="Gene3D" id="3.40.720.10">
    <property type="entry name" value="Alkaline Phosphatase, subunit A"/>
    <property type="match status" value="1"/>
</dbReference>
<evidence type="ECO:0000256" key="4">
    <source>
        <dbReference type="SAM" id="SignalP"/>
    </source>
</evidence>
<accession>A0A1Q2YJZ9</accession>
<proteinExistence type="predicted"/>
<gene>
    <name evidence="5" type="ORF">PMKS-003195</name>
</gene>
<keyword evidence="3" id="KW-0812">Transmembrane</keyword>
<dbReference type="PANTHER" id="PTHR31956">
    <property type="entry name" value="NON-SPECIFIC PHOSPHOLIPASE C4-RELATED"/>
    <property type="match status" value="1"/>
</dbReference>
<feature type="compositionally biased region" description="Low complexity" evidence="2">
    <location>
        <begin position="423"/>
        <end position="443"/>
    </location>
</feature>
<dbReference type="PANTHER" id="PTHR31956:SF8">
    <property type="entry name" value="ACID PHOSPHATASE PHOA (AFU_ORTHOLOGUE AFUA_1G03570)"/>
    <property type="match status" value="1"/>
</dbReference>
<dbReference type="InterPro" id="IPR017850">
    <property type="entry name" value="Alkaline_phosphatase_core_sf"/>
</dbReference>
<feature type="chain" id="PRO_5013224665" description="Acid phosphatase" evidence="4">
    <location>
        <begin position="20"/>
        <end position="495"/>
    </location>
</feature>
<evidence type="ECO:0000313" key="6">
    <source>
        <dbReference type="Proteomes" id="UP000186136"/>
    </source>
</evidence>
<sequence>MKFSTASLIASALFTSAKAAETTRTERTFSSYLPSPSQVTEDAANASTIQWTTDVKGKVFDRFVVIWLENTDFDQAAEQPDMAWVASQGITLTNYWALTHPSEPNYMASIGGDYFSLDDDRFVSLPKNISTIADLLDDKGISFGAYQEHLPYTGFLGFNYSNQENFANDYVRKHNPFALYDSYTSNSTRLSVMKDFTNFEKDLADEKLPQYVIITPNMTNDAHDTNIKVAGQWTRDFMTPLLKNDYFMNNTLVLITFDENETYGEQNTVFSILLGGAISDDLKGTTDSTFYNHYSQIASAEANWDLYHLGRNDVTANIWSSLADTVGVTNEDVDTKYLVNNETYHGYLYDDKIAIPAPNISATNVVGNSILPAISSVWADEYSAQIKAGYFTSTTTLVTTGTLTNAVSIYEDVMASSTGQSGSAKKSATITSNSAATSTSSSDAESSKVEAASVSASSSAMASPSSLSSSKAAAAGIIPATGVSAVAALVFALFM</sequence>
<keyword evidence="3" id="KW-1133">Transmembrane helix</keyword>
<comment type="caution">
    <text evidence="5">The sequence shown here is derived from an EMBL/GenBank/DDBJ whole genome shotgun (WGS) entry which is preliminary data.</text>
</comment>
<keyword evidence="1" id="KW-0378">Hydrolase</keyword>
<keyword evidence="3" id="KW-0472">Membrane</keyword>
<protein>
    <recommendedName>
        <fullName evidence="7">Acid phosphatase</fullName>
    </recommendedName>
</protein>
<feature type="transmembrane region" description="Helical" evidence="3">
    <location>
        <begin position="472"/>
        <end position="494"/>
    </location>
</feature>
<dbReference type="GO" id="GO:0009395">
    <property type="term" value="P:phospholipid catabolic process"/>
    <property type="evidence" value="ECO:0007669"/>
    <property type="project" value="TreeGrafter"/>
</dbReference>
<evidence type="ECO:0000256" key="1">
    <source>
        <dbReference type="ARBA" id="ARBA00022801"/>
    </source>
</evidence>
<dbReference type="SUPFAM" id="SSF53649">
    <property type="entry name" value="Alkaline phosphatase-like"/>
    <property type="match status" value="1"/>
</dbReference>
<organism evidence="5 6">
    <name type="scientific">Pichia membranifaciens</name>
    <dbReference type="NCBI Taxonomy" id="4926"/>
    <lineage>
        <taxon>Eukaryota</taxon>
        <taxon>Fungi</taxon>
        <taxon>Dikarya</taxon>
        <taxon>Ascomycota</taxon>
        <taxon>Saccharomycotina</taxon>
        <taxon>Pichiomycetes</taxon>
        <taxon>Pichiales</taxon>
        <taxon>Pichiaceae</taxon>
        <taxon>Pichia</taxon>
    </lineage>
</organism>
<feature type="signal peptide" evidence="4">
    <location>
        <begin position="1"/>
        <end position="19"/>
    </location>
</feature>
<evidence type="ECO:0000256" key="2">
    <source>
        <dbReference type="SAM" id="MobiDB-lite"/>
    </source>
</evidence>
<evidence type="ECO:0000256" key="3">
    <source>
        <dbReference type="SAM" id="Phobius"/>
    </source>
</evidence>